<feature type="compositionally biased region" description="Basic residues" evidence="1">
    <location>
        <begin position="158"/>
        <end position="171"/>
    </location>
</feature>
<dbReference type="AlphaFoldDB" id="A0A8T0SUZ2"/>
<comment type="caution">
    <text evidence="2">The sequence shown here is derived from an EMBL/GenBank/DDBJ whole genome shotgun (WGS) entry which is preliminary data.</text>
</comment>
<dbReference type="Proteomes" id="UP000823388">
    <property type="component" value="Chromosome 5K"/>
</dbReference>
<name>A0A8T0SUZ2_PANVG</name>
<proteinExistence type="predicted"/>
<organism evidence="2 3">
    <name type="scientific">Panicum virgatum</name>
    <name type="common">Blackwell switchgrass</name>
    <dbReference type="NCBI Taxonomy" id="38727"/>
    <lineage>
        <taxon>Eukaryota</taxon>
        <taxon>Viridiplantae</taxon>
        <taxon>Streptophyta</taxon>
        <taxon>Embryophyta</taxon>
        <taxon>Tracheophyta</taxon>
        <taxon>Spermatophyta</taxon>
        <taxon>Magnoliopsida</taxon>
        <taxon>Liliopsida</taxon>
        <taxon>Poales</taxon>
        <taxon>Poaceae</taxon>
        <taxon>PACMAD clade</taxon>
        <taxon>Panicoideae</taxon>
        <taxon>Panicodae</taxon>
        <taxon>Paniceae</taxon>
        <taxon>Panicinae</taxon>
        <taxon>Panicum</taxon>
        <taxon>Panicum sect. Hiantes</taxon>
    </lineage>
</organism>
<feature type="compositionally biased region" description="Basic and acidic residues" evidence="1">
    <location>
        <begin position="133"/>
        <end position="144"/>
    </location>
</feature>
<protein>
    <submittedName>
        <fullName evidence="2">Uncharacterized protein</fullName>
    </submittedName>
</protein>
<evidence type="ECO:0000313" key="2">
    <source>
        <dbReference type="EMBL" id="KAG2601947.1"/>
    </source>
</evidence>
<evidence type="ECO:0000313" key="3">
    <source>
        <dbReference type="Proteomes" id="UP000823388"/>
    </source>
</evidence>
<accession>A0A8T0SUZ2</accession>
<feature type="region of interest" description="Disordered" evidence="1">
    <location>
        <begin position="120"/>
        <end position="204"/>
    </location>
</feature>
<reference evidence="2" key="1">
    <citation type="submission" date="2020-05" db="EMBL/GenBank/DDBJ databases">
        <title>WGS assembly of Panicum virgatum.</title>
        <authorList>
            <person name="Lovell J.T."/>
            <person name="Jenkins J."/>
            <person name="Shu S."/>
            <person name="Juenger T.E."/>
            <person name="Schmutz J."/>
        </authorList>
    </citation>
    <scope>NUCLEOTIDE SEQUENCE</scope>
    <source>
        <strain evidence="2">AP13</strain>
    </source>
</reference>
<gene>
    <name evidence="2" type="ORF">PVAP13_5KG628000</name>
</gene>
<evidence type="ECO:0000256" key="1">
    <source>
        <dbReference type="SAM" id="MobiDB-lite"/>
    </source>
</evidence>
<keyword evidence="3" id="KW-1185">Reference proteome</keyword>
<dbReference type="EMBL" id="CM029045">
    <property type="protein sequence ID" value="KAG2601947.1"/>
    <property type="molecule type" value="Genomic_DNA"/>
</dbReference>
<sequence length="204" mass="21958">MASGGPPVVLCVPATDSFVRSIAICWGELNTALVGLVLADAEGSELSRPQRACVSEGSAPALTARPRLTPIRPLHYSRASLPPGARWAASSNRCRARPFCSNLGRLSPLKSPACQRSLFPIDQPHSFKPPAPRSRDGEIEETPRGARPSHSTPPARIAHQRAPRRARRARGAGRGTERRRACTALQQARCTTAPPARVRERVGT</sequence>